<dbReference type="SUPFAM" id="SSF53383">
    <property type="entry name" value="PLP-dependent transferases"/>
    <property type="match status" value="1"/>
</dbReference>
<organism evidence="1 2">
    <name type="scientific">Pseudomonas chlororaphis O6</name>
    <dbReference type="NCBI Taxonomy" id="1037915"/>
    <lineage>
        <taxon>Bacteria</taxon>
        <taxon>Pseudomonadati</taxon>
        <taxon>Pseudomonadota</taxon>
        <taxon>Gammaproteobacteria</taxon>
        <taxon>Pseudomonadales</taxon>
        <taxon>Pseudomonadaceae</taxon>
        <taxon>Pseudomonas</taxon>
    </lineage>
</organism>
<protein>
    <submittedName>
        <fullName evidence="1">Uncharacterized protein</fullName>
    </submittedName>
</protein>
<dbReference type="Proteomes" id="UP000003790">
    <property type="component" value="Chromosome"/>
</dbReference>
<evidence type="ECO:0000313" key="2">
    <source>
        <dbReference type="Proteomes" id="UP000003790"/>
    </source>
</evidence>
<dbReference type="AlphaFoldDB" id="A0AB33WPS0"/>
<gene>
    <name evidence="1" type="ORF">PchlO6_3552</name>
</gene>
<dbReference type="EMBL" id="AHOT01000023">
    <property type="protein sequence ID" value="EIM14977.1"/>
    <property type="molecule type" value="Genomic_DNA"/>
</dbReference>
<evidence type="ECO:0000313" key="1">
    <source>
        <dbReference type="EMBL" id="EIM14977.1"/>
    </source>
</evidence>
<reference evidence="1 2" key="1">
    <citation type="journal article" date="2012" name="PLoS Genet.">
        <title>Comparative Genomics of Plant-Associated Pseudomonas spp.: Insights into Diversity and Inheritance of Traits Involved in Multitrophic Interactions.</title>
        <authorList>
            <person name="Loper J.E."/>
            <person name="Hassan K.A."/>
            <person name="Mavrodi D.V."/>
            <person name="Davis E.W.II."/>
            <person name="Lim C.K."/>
            <person name="Shaffer B.T."/>
            <person name="Elbourne L.D."/>
            <person name="Stockwell V.O."/>
            <person name="Hartney S.L."/>
            <person name="Breakwell K."/>
            <person name="Henkels M.D."/>
            <person name="Tetu S.G."/>
            <person name="Rangel L.I."/>
            <person name="Kidarsa T.A."/>
            <person name="Wilson N.L."/>
            <person name="van de Mortel J.E."/>
            <person name="Song C."/>
            <person name="Blumhagen R."/>
            <person name="Radune D."/>
            <person name="Hostetler J.B."/>
            <person name="Brinkac L.M."/>
            <person name="Durkin A.S."/>
            <person name="Kluepfel D.A."/>
            <person name="Wechter W.P."/>
            <person name="Anderson A.J."/>
            <person name="Kim Y.C."/>
            <person name="Pierson L.S.III."/>
            <person name="Pierson E.A."/>
            <person name="Lindow S.E."/>
            <person name="Kobayashi D.Y."/>
            <person name="Raaijmakers J.M."/>
            <person name="Weller D.M."/>
            <person name="Thomashow L.S."/>
            <person name="Allen A.E."/>
            <person name="Paulsen I.T."/>
        </authorList>
    </citation>
    <scope>NUCLEOTIDE SEQUENCE [LARGE SCALE GENOMIC DNA]</scope>
    <source>
        <strain evidence="1 2">O6</strain>
    </source>
</reference>
<dbReference type="InterPro" id="IPR015424">
    <property type="entry name" value="PyrdxlP-dep_Trfase"/>
</dbReference>
<name>A0AB33WPS0_9PSED</name>
<comment type="caution">
    <text evidence="1">The sequence shown here is derived from an EMBL/GenBank/DDBJ whole genome shotgun (WGS) entry which is preliminary data.</text>
</comment>
<accession>A0AB33WPS0</accession>
<sequence>MCSGEITRNPIPQQFSGHHHQGLDLCARLLLKPNDAFVFDDPGYRMARYSFQATGAVALP</sequence>
<proteinExistence type="predicted"/>